<evidence type="ECO:0008006" key="3">
    <source>
        <dbReference type="Google" id="ProtNLM"/>
    </source>
</evidence>
<organism evidence="2">
    <name type="scientific">human gut metagenome</name>
    <dbReference type="NCBI Taxonomy" id="408170"/>
    <lineage>
        <taxon>unclassified sequences</taxon>
        <taxon>metagenomes</taxon>
        <taxon>organismal metagenomes</taxon>
    </lineage>
</organism>
<reference evidence="2" key="1">
    <citation type="journal article" date="2013" name="Environ. Microbiol.">
        <title>Microbiota from the distal guts of lean and obese adolescents exhibit partial functional redundancy besides clear differences in community structure.</title>
        <authorList>
            <person name="Ferrer M."/>
            <person name="Ruiz A."/>
            <person name="Lanza F."/>
            <person name="Haange S.B."/>
            <person name="Oberbach A."/>
            <person name="Till H."/>
            <person name="Bargiela R."/>
            <person name="Campoy C."/>
            <person name="Segura M.T."/>
            <person name="Richter M."/>
            <person name="von Bergen M."/>
            <person name="Seifert J."/>
            <person name="Suarez A."/>
        </authorList>
    </citation>
    <scope>NUCLEOTIDE SEQUENCE</scope>
</reference>
<gene>
    <name evidence="2" type="ORF">OBE_06548</name>
</gene>
<dbReference type="EMBL" id="AJWZ01004513">
    <property type="protein sequence ID" value="EKC65227.1"/>
    <property type="molecule type" value="Genomic_DNA"/>
</dbReference>
<evidence type="ECO:0000256" key="1">
    <source>
        <dbReference type="SAM" id="Phobius"/>
    </source>
</evidence>
<keyword evidence="1" id="KW-0472">Membrane</keyword>
<name>K1SX79_9ZZZZ</name>
<sequence length="74" mass="8288">MANSKIGIIITREFNERVRKKSFIVTTILMPVLMIGLMVAPALIMRYSQGETRHISVIDESGVIAPRLESSEEV</sequence>
<accession>K1SX79</accession>
<feature type="transmembrane region" description="Helical" evidence="1">
    <location>
        <begin position="23"/>
        <end position="44"/>
    </location>
</feature>
<keyword evidence="1" id="KW-0812">Transmembrane</keyword>
<feature type="non-terminal residue" evidence="2">
    <location>
        <position position="74"/>
    </location>
</feature>
<proteinExistence type="predicted"/>
<evidence type="ECO:0000313" key="2">
    <source>
        <dbReference type="EMBL" id="EKC65227.1"/>
    </source>
</evidence>
<comment type="caution">
    <text evidence="2">The sequence shown here is derived from an EMBL/GenBank/DDBJ whole genome shotgun (WGS) entry which is preliminary data.</text>
</comment>
<dbReference type="AlphaFoldDB" id="K1SX79"/>
<keyword evidence="1" id="KW-1133">Transmembrane helix</keyword>
<protein>
    <recommendedName>
        <fullName evidence="3">ABC transporter permease</fullName>
    </recommendedName>
</protein>